<reference evidence="1 2" key="1">
    <citation type="submission" date="2017-02" db="EMBL/GenBank/DDBJ databases">
        <authorList>
            <person name="Peterson S.W."/>
        </authorList>
    </citation>
    <scope>NUCLEOTIDE SEQUENCE [LARGE SCALE GENOMIC DNA]</scope>
    <source>
        <strain evidence="1 2">ATCC 49788</strain>
    </source>
</reference>
<dbReference type="Proteomes" id="UP000190460">
    <property type="component" value="Unassembled WGS sequence"/>
</dbReference>
<protein>
    <submittedName>
        <fullName evidence="1">Uncharacterized protein</fullName>
    </submittedName>
</protein>
<dbReference type="EMBL" id="FUYB01000001">
    <property type="protein sequence ID" value="SKA68399.1"/>
    <property type="molecule type" value="Genomic_DNA"/>
</dbReference>
<evidence type="ECO:0000313" key="2">
    <source>
        <dbReference type="Proteomes" id="UP000190460"/>
    </source>
</evidence>
<keyword evidence="2" id="KW-1185">Reference proteome</keyword>
<name>A0A1T4VU06_9GAMM</name>
<evidence type="ECO:0000313" key="1">
    <source>
        <dbReference type="EMBL" id="SKA68399.1"/>
    </source>
</evidence>
<accession>A0A1T4VU06</accession>
<dbReference type="RefSeq" id="WP_159448544.1">
    <property type="nucleotide sequence ID" value="NZ_FUYB01000001.1"/>
</dbReference>
<dbReference type="STRING" id="92487.SAMN02745130_00284"/>
<proteinExistence type="predicted"/>
<sequence length="47" mass="5128">MNALATNLETQAEDQTAIEVVAQAENDANYLNEPEISVWTFDPSICG</sequence>
<organism evidence="1 2">
    <name type="scientific">Thiothrix eikelboomii</name>
    <dbReference type="NCBI Taxonomy" id="92487"/>
    <lineage>
        <taxon>Bacteria</taxon>
        <taxon>Pseudomonadati</taxon>
        <taxon>Pseudomonadota</taxon>
        <taxon>Gammaproteobacteria</taxon>
        <taxon>Thiotrichales</taxon>
        <taxon>Thiotrichaceae</taxon>
        <taxon>Thiothrix</taxon>
    </lineage>
</organism>
<gene>
    <name evidence="1" type="ORF">SAMN02745130_00284</name>
</gene>
<dbReference type="AlphaFoldDB" id="A0A1T4VU06"/>